<evidence type="ECO:0000313" key="2">
    <source>
        <dbReference type="EMBL" id="PVV02611.1"/>
    </source>
</evidence>
<dbReference type="GO" id="GO:0004045">
    <property type="term" value="F:peptidyl-tRNA hydrolase activity"/>
    <property type="evidence" value="ECO:0007669"/>
    <property type="project" value="InterPro"/>
</dbReference>
<dbReference type="SUPFAM" id="SSF53178">
    <property type="entry name" value="Peptidyl-tRNA hydrolase-like"/>
    <property type="match status" value="1"/>
</dbReference>
<dbReference type="InterPro" id="IPR036416">
    <property type="entry name" value="Pept_tRNA_hydro_sf"/>
</dbReference>
<reference evidence="2 3" key="1">
    <citation type="journal article" date="2018" name="MBio">
        <title>Comparative Genomics Reveals the Core Gene Toolbox for the Fungus-Insect Symbiosis.</title>
        <authorList>
            <person name="Wang Y."/>
            <person name="Stata M."/>
            <person name="Wang W."/>
            <person name="Stajich J.E."/>
            <person name="White M.M."/>
            <person name="Moncalvo J.M."/>
        </authorList>
    </citation>
    <scope>NUCLEOTIDE SEQUENCE [LARGE SCALE GENOMIC DNA]</scope>
    <source>
        <strain evidence="2 3">SC-DP-2</strain>
    </source>
</reference>
<dbReference type="Pfam" id="PF00271">
    <property type="entry name" value="Helicase_C"/>
    <property type="match status" value="1"/>
</dbReference>
<dbReference type="InterPro" id="IPR011709">
    <property type="entry name" value="DEAD-box_helicase_OB_fold"/>
</dbReference>
<name>A0A2T9ZDE9_9FUNG</name>
<dbReference type="SUPFAM" id="SSF52540">
    <property type="entry name" value="P-loop containing nucleoside triphosphate hydrolases"/>
    <property type="match status" value="2"/>
</dbReference>
<dbReference type="InterPro" id="IPR018171">
    <property type="entry name" value="Pept_tRNA_hydro_CS"/>
</dbReference>
<dbReference type="Pfam" id="PF07717">
    <property type="entry name" value="OB_NTP_bind"/>
    <property type="match status" value="1"/>
</dbReference>
<dbReference type="OrthoDB" id="5591447at2759"/>
<comment type="caution">
    <text evidence="2">The sequence shown here is derived from an EMBL/GenBank/DDBJ whole genome shotgun (WGS) entry which is preliminary data.</text>
</comment>
<organism evidence="2 3">
    <name type="scientific">Smittium megazygosporum</name>
    <dbReference type="NCBI Taxonomy" id="133381"/>
    <lineage>
        <taxon>Eukaryota</taxon>
        <taxon>Fungi</taxon>
        <taxon>Fungi incertae sedis</taxon>
        <taxon>Zoopagomycota</taxon>
        <taxon>Kickxellomycotina</taxon>
        <taxon>Harpellomycetes</taxon>
        <taxon>Harpellales</taxon>
        <taxon>Legeriomycetaceae</taxon>
        <taxon>Smittium</taxon>
    </lineage>
</organism>
<dbReference type="AlphaFoldDB" id="A0A2T9ZDE9"/>
<dbReference type="Gene3D" id="3.40.50.1470">
    <property type="entry name" value="Peptidyl-tRNA hydrolase"/>
    <property type="match status" value="1"/>
</dbReference>
<dbReference type="Pfam" id="PF01195">
    <property type="entry name" value="Pept_tRNA_hydro"/>
    <property type="match status" value="1"/>
</dbReference>
<proteinExistence type="predicted"/>
<accession>A0A2T9ZDE9</accession>
<dbReference type="PANTHER" id="PTHR18934:SF136">
    <property type="entry name" value="ATP-DEPENDENT RNA HELICASE DHX35-RELATED"/>
    <property type="match status" value="1"/>
</dbReference>
<dbReference type="Gene3D" id="3.40.50.300">
    <property type="entry name" value="P-loop containing nucleotide triphosphate hydrolases"/>
    <property type="match status" value="2"/>
</dbReference>
<dbReference type="Proteomes" id="UP000245609">
    <property type="component" value="Unassembled WGS sequence"/>
</dbReference>
<evidence type="ECO:0000313" key="3">
    <source>
        <dbReference type="Proteomes" id="UP000245609"/>
    </source>
</evidence>
<dbReference type="PROSITE" id="PS51194">
    <property type="entry name" value="HELICASE_CTER"/>
    <property type="match status" value="1"/>
</dbReference>
<dbReference type="STRING" id="133381.A0A2T9ZDE9"/>
<dbReference type="GO" id="GO:0003723">
    <property type="term" value="F:RNA binding"/>
    <property type="evidence" value="ECO:0007669"/>
    <property type="project" value="TreeGrafter"/>
</dbReference>
<gene>
    <name evidence="2" type="ORF">BB560_002932</name>
</gene>
<dbReference type="PANTHER" id="PTHR18934">
    <property type="entry name" value="ATP-DEPENDENT RNA HELICASE"/>
    <property type="match status" value="1"/>
</dbReference>
<dbReference type="InterPro" id="IPR027417">
    <property type="entry name" value="P-loop_NTPase"/>
</dbReference>
<protein>
    <recommendedName>
        <fullName evidence="1">Helicase C-terminal domain-containing protein</fullName>
    </recommendedName>
</protein>
<keyword evidence="3" id="KW-1185">Reference proteome</keyword>
<feature type="non-terminal residue" evidence="2">
    <location>
        <position position="1"/>
    </location>
</feature>
<evidence type="ECO:0000259" key="1">
    <source>
        <dbReference type="PROSITE" id="PS51194"/>
    </source>
</evidence>
<dbReference type="PROSITE" id="PS01196">
    <property type="entry name" value="PEPT_TRNA_HYDROL_2"/>
    <property type="match status" value="1"/>
</dbReference>
<dbReference type="InterPro" id="IPR001328">
    <property type="entry name" value="Pept_tRNA_hydro"/>
</dbReference>
<dbReference type="GO" id="GO:0004386">
    <property type="term" value="F:helicase activity"/>
    <property type="evidence" value="ECO:0007669"/>
    <property type="project" value="TreeGrafter"/>
</dbReference>
<sequence>KNEREVITTSLELQEENKKSGIFGFSTELEDISVTPSTRILYTNESFMIQKVMLDSLFSEFSVVLIEVPIQRSANIDLLIFLFKRALKAKKDFRLILLVSVPEIIPTFLDYFAEGESSRENIISVVEFDEELDNVDTHYLESPNKSYFEAAIETVKKIHENEDDGDILVFFPGRNEVDNAVNILSEYKLLSLANKSLEAYSLHSGVSPNDVNQIVNFSFTDRRKVIFSTNVAENIEFISGIRYVIDTGLKKERVFDNSISGNKLELVSISKASASLRLKKVYNYPDPAAIRKCYRLYPFSFFSKVFPKLDCPEIYRLGGFELAEFMIKLFAIKNQLLLENTIDMIKPGINYSNLPKSMELLESLGCFVLDTKEHAEDNSKTISEHVALNGSNKGTSKLLDNEVIKRLFLFNIDPQLGVCILAAFETREFENDSTFKNRFLQRDFNVCEIGGSVNRLDISVEMTIIAVMSSMGDVFYESNDERSKRKFSVLEGDHLTLLNVFLAFFKEFSNSKNQERLAYFCKKHSLVTRKMFSCVKLVRKIISVYLNRQVTEYDLINIVEKYVLSSGYSVMRKKSELIRRCLVRGLSSNIAQLQGDNSSFKNLVTNQVMYIHPKSTLFHSVPKFIVYSKLIETTKVFMVDVSVIEEEWPSQIVPNMKFVVLPPGFKQVDVEYEVTCIKSNYPMNLIGNTVKKAVSRFNVNEGSLVVVSDNLDQPVGKYKMKYGGSASGHNGIKSIIQKLGTDAKGNERVAKHVLTRFKSQEFQEIEQAADQIVESWKELIIVPNEIRNLG</sequence>
<feature type="domain" description="Helicase C-terminal" evidence="1">
    <location>
        <begin position="147"/>
        <end position="330"/>
    </location>
</feature>
<dbReference type="InterPro" id="IPR001650">
    <property type="entry name" value="Helicase_C-like"/>
</dbReference>
<dbReference type="EMBL" id="MBFS01000387">
    <property type="protein sequence ID" value="PVV02611.1"/>
    <property type="molecule type" value="Genomic_DNA"/>
</dbReference>
<dbReference type="CDD" id="cd18791">
    <property type="entry name" value="SF2_C_RHA"/>
    <property type="match status" value="1"/>
</dbReference>